<dbReference type="EMBL" id="BX842646">
    <property type="protein sequence ID" value="CAE77882.1"/>
    <property type="molecule type" value="Genomic_DNA"/>
</dbReference>
<keyword evidence="1" id="KW-0732">Signal</keyword>
<feature type="chain" id="PRO_5004276585" evidence="1">
    <location>
        <begin position="19"/>
        <end position="154"/>
    </location>
</feature>
<accession>Q6MR76</accession>
<evidence type="ECO:0000256" key="1">
    <source>
        <dbReference type="SAM" id="SignalP"/>
    </source>
</evidence>
<dbReference type="AlphaFoldDB" id="Q6MR76"/>
<gene>
    <name evidence="2" type="ordered locus">Bd0222</name>
</gene>
<keyword evidence="3" id="KW-1185">Reference proteome</keyword>
<dbReference type="RefSeq" id="WP_011162823.1">
    <property type="nucleotide sequence ID" value="NC_005363.1"/>
</dbReference>
<feature type="signal peptide" evidence="1">
    <location>
        <begin position="1"/>
        <end position="18"/>
    </location>
</feature>
<protein>
    <submittedName>
        <fullName evidence="2">Uncharacterized protein</fullName>
    </submittedName>
</protein>
<dbReference type="HOGENOM" id="CLU_1700788_0_0_7"/>
<dbReference type="STRING" id="264462.Bd0222"/>
<dbReference type="GeneID" id="93011358"/>
<evidence type="ECO:0000313" key="2">
    <source>
        <dbReference type="EMBL" id="CAE77882.1"/>
    </source>
</evidence>
<dbReference type="KEGG" id="bba:Bd0222"/>
<evidence type="ECO:0000313" key="3">
    <source>
        <dbReference type="Proteomes" id="UP000008080"/>
    </source>
</evidence>
<dbReference type="Proteomes" id="UP000008080">
    <property type="component" value="Chromosome"/>
</dbReference>
<proteinExistence type="predicted"/>
<organism evidence="2 3">
    <name type="scientific">Bdellovibrio bacteriovorus (strain ATCC 15356 / DSM 50701 / NCIMB 9529 / HD100)</name>
    <dbReference type="NCBI Taxonomy" id="264462"/>
    <lineage>
        <taxon>Bacteria</taxon>
        <taxon>Pseudomonadati</taxon>
        <taxon>Bdellovibrionota</taxon>
        <taxon>Bdellovibrionia</taxon>
        <taxon>Bdellovibrionales</taxon>
        <taxon>Pseudobdellovibrionaceae</taxon>
        <taxon>Bdellovibrio</taxon>
    </lineage>
</organism>
<name>Q6MR76_BDEBA</name>
<reference evidence="2 3" key="1">
    <citation type="journal article" date="2004" name="Science">
        <title>A predator unmasked: life cycle of Bdellovibrio bacteriovorus from a genomic perspective.</title>
        <authorList>
            <person name="Rendulic S."/>
            <person name="Jagtap P."/>
            <person name="Rosinus A."/>
            <person name="Eppinger M."/>
            <person name="Baar C."/>
            <person name="Lanz C."/>
            <person name="Keller H."/>
            <person name="Lambert C."/>
            <person name="Evans K.J."/>
            <person name="Goesmann A."/>
            <person name="Meyer F."/>
            <person name="Sockett R.E."/>
            <person name="Schuster S.C."/>
        </authorList>
    </citation>
    <scope>NUCLEOTIDE SEQUENCE [LARGE SCALE GENOMIC DNA]</scope>
    <source>
        <strain evidence="3">ATCC 15356 / DSM 50701 / NCIMB 9529 / HD100</strain>
    </source>
</reference>
<sequence length="154" mass="16567">MKCLLMSLVMLASAPAFADFGGTPESKDSASVMVGSGDMSDRVEKANCRVNYKVGQGFIEVYGIYDEDRRQSVGLGAGIAVNSSGVTRTKHFCTSMGLKFSYHLDDNAINLFCNSADGNVAQKVEIILDKSGKLASYSTRSTVYGRTQSFSCSR</sequence>